<keyword evidence="3" id="KW-1185">Reference proteome</keyword>
<feature type="transmembrane region" description="Helical" evidence="1">
    <location>
        <begin position="30"/>
        <end position="51"/>
    </location>
</feature>
<comment type="caution">
    <text evidence="2">The sequence shown here is derived from an EMBL/GenBank/DDBJ whole genome shotgun (WGS) entry which is preliminary data.</text>
</comment>
<dbReference type="RefSeq" id="WP_377834800.1">
    <property type="nucleotide sequence ID" value="NZ_JBHRSK010000017.1"/>
</dbReference>
<keyword evidence="1" id="KW-1133">Transmembrane helix</keyword>
<protein>
    <submittedName>
        <fullName evidence="2">Uncharacterized protein</fullName>
    </submittedName>
</protein>
<evidence type="ECO:0000313" key="3">
    <source>
        <dbReference type="Proteomes" id="UP001595443"/>
    </source>
</evidence>
<sequence length="148" mass="14792">MVPIGFALIIGLWWARVVMATGVAWGLGASLALIAALAALVLAVTWGRRFVSGARGTAPQFGRGFLALGLSFAVGALPLAFAVVAQGEQAGASAAGGSNPFGVILTVPLVPILAGNLVAGVMLGLAAGAAVLCLVLAAVFGIDWRRDR</sequence>
<accession>A0ABV7AM17</accession>
<dbReference type="Proteomes" id="UP001595443">
    <property type="component" value="Unassembled WGS sequence"/>
</dbReference>
<reference evidence="3" key="1">
    <citation type="journal article" date="2019" name="Int. J. Syst. Evol. Microbiol.">
        <title>The Global Catalogue of Microorganisms (GCM) 10K type strain sequencing project: providing services to taxonomists for standard genome sequencing and annotation.</title>
        <authorList>
            <consortium name="The Broad Institute Genomics Platform"/>
            <consortium name="The Broad Institute Genome Sequencing Center for Infectious Disease"/>
            <person name="Wu L."/>
            <person name="Ma J."/>
        </authorList>
    </citation>
    <scope>NUCLEOTIDE SEQUENCE [LARGE SCALE GENOMIC DNA]</scope>
    <source>
        <strain evidence="3">KCTC 62192</strain>
    </source>
</reference>
<gene>
    <name evidence="2" type="ORF">ACFOES_18225</name>
</gene>
<evidence type="ECO:0000256" key="1">
    <source>
        <dbReference type="SAM" id="Phobius"/>
    </source>
</evidence>
<name>A0ABV7AM17_9RHOB</name>
<feature type="transmembrane region" description="Helical" evidence="1">
    <location>
        <begin position="117"/>
        <end position="142"/>
    </location>
</feature>
<keyword evidence="1" id="KW-0812">Transmembrane</keyword>
<dbReference type="EMBL" id="JBHRSK010000017">
    <property type="protein sequence ID" value="MFC2970038.1"/>
    <property type="molecule type" value="Genomic_DNA"/>
</dbReference>
<feature type="transmembrane region" description="Helical" evidence="1">
    <location>
        <begin position="63"/>
        <end position="85"/>
    </location>
</feature>
<organism evidence="2 3">
    <name type="scientific">Acidimangrovimonas pyrenivorans</name>
    <dbReference type="NCBI Taxonomy" id="2030798"/>
    <lineage>
        <taxon>Bacteria</taxon>
        <taxon>Pseudomonadati</taxon>
        <taxon>Pseudomonadota</taxon>
        <taxon>Alphaproteobacteria</taxon>
        <taxon>Rhodobacterales</taxon>
        <taxon>Paracoccaceae</taxon>
        <taxon>Acidimangrovimonas</taxon>
    </lineage>
</organism>
<keyword evidence="1" id="KW-0472">Membrane</keyword>
<evidence type="ECO:0000313" key="2">
    <source>
        <dbReference type="EMBL" id="MFC2970038.1"/>
    </source>
</evidence>
<proteinExistence type="predicted"/>